<protein>
    <submittedName>
        <fullName evidence="1">Uncharacterized protein</fullName>
    </submittedName>
</protein>
<dbReference type="OrthoDB" id="5802069at2759"/>
<dbReference type="Proteomes" id="UP000270094">
    <property type="component" value="Unassembled WGS sequence"/>
</dbReference>
<dbReference type="EMBL" id="UYYB01008751">
    <property type="protein sequence ID" value="VDM68420.1"/>
    <property type="molecule type" value="Genomic_DNA"/>
</dbReference>
<reference evidence="1 2" key="1">
    <citation type="submission" date="2018-11" db="EMBL/GenBank/DDBJ databases">
        <authorList>
            <consortium name="Pathogen Informatics"/>
        </authorList>
    </citation>
    <scope>NUCLEOTIDE SEQUENCE [LARGE SCALE GENOMIC DNA]</scope>
</reference>
<sequence>MRLEPHFQIRKVLIHHLIKSTHIRSFSFKGRVRLLRLLENDDNSVIRLMLSKLVVPKWLENCHEGIDTLEDKSIARKFFGNRAVAFPFKLLQYIDPLAEEDISLKVMSFALTYHMSYVSQKKEAGEEYLEYLMEIPANRREALAVLHAHSLPGELKRHKGKDIYLRLFFHRCVTAHLCSLYAKPEQYTVLDKILHKLLPPIQDLAEEAWRKVLYQIAADPNIYPSPALVEFAVREVLEQLDQPTGRYEVR</sequence>
<proteinExistence type="predicted"/>
<name>A0A3P7I6F6_STRVU</name>
<evidence type="ECO:0000313" key="1">
    <source>
        <dbReference type="EMBL" id="VDM68420.1"/>
    </source>
</evidence>
<organism evidence="1 2">
    <name type="scientific">Strongylus vulgaris</name>
    <name type="common">Blood worm</name>
    <dbReference type="NCBI Taxonomy" id="40348"/>
    <lineage>
        <taxon>Eukaryota</taxon>
        <taxon>Metazoa</taxon>
        <taxon>Ecdysozoa</taxon>
        <taxon>Nematoda</taxon>
        <taxon>Chromadorea</taxon>
        <taxon>Rhabditida</taxon>
        <taxon>Rhabditina</taxon>
        <taxon>Rhabditomorpha</taxon>
        <taxon>Strongyloidea</taxon>
        <taxon>Strongylidae</taxon>
        <taxon>Strongylus</taxon>
    </lineage>
</organism>
<gene>
    <name evidence="1" type="ORF">SVUK_LOCUS3418</name>
</gene>
<accession>A0A3P7I6F6</accession>
<keyword evidence="2" id="KW-1185">Reference proteome</keyword>
<dbReference type="AlphaFoldDB" id="A0A3P7I6F6"/>
<evidence type="ECO:0000313" key="2">
    <source>
        <dbReference type="Proteomes" id="UP000270094"/>
    </source>
</evidence>